<dbReference type="Ensembl" id="ENSOKIT00005001708.1">
    <property type="protein sequence ID" value="ENSOKIP00005001610.1"/>
    <property type="gene ID" value="ENSOKIG00005000810.1"/>
</dbReference>
<name>A0A8C7CMK0_ONCKI</name>
<dbReference type="SUPFAM" id="SSF51110">
    <property type="entry name" value="alpha-D-mannose-specific plant lectins"/>
    <property type="match status" value="1"/>
</dbReference>
<evidence type="ECO:0000313" key="1">
    <source>
        <dbReference type="Ensembl" id="ENSOKIP00005001610.1"/>
    </source>
</evidence>
<accession>A0A8C7CMK0</accession>
<proteinExistence type="predicted"/>
<dbReference type="Gene3D" id="2.90.10.10">
    <property type="entry name" value="Bulb-type lectin domain"/>
    <property type="match status" value="1"/>
</dbReference>
<protein>
    <recommendedName>
        <fullName evidence="3">Bulb-type lectin domain-containing protein</fullName>
    </recommendedName>
</protein>
<dbReference type="Proteomes" id="UP000694557">
    <property type="component" value="Unassembled WGS sequence"/>
</dbReference>
<reference evidence="1" key="2">
    <citation type="submission" date="2025-09" db="UniProtKB">
        <authorList>
            <consortium name="Ensembl"/>
        </authorList>
    </citation>
    <scope>IDENTIFICATION</scope>
</reference>
<dbReference type="GeneTree" id="ENSGT00970000197937"/>
<evidence type="ECO:0008006" key="3">
    <source>
        <dbReference type="Google" id="ProtNLM"/>
    </source>
</evidence>
<organism evidence="1 2">
    <name type="scientific">Oncorhynchus kisutch</name>
    <name type="common">Coho salmon</name>
    <name type="synonym">Salmo kisutch</name>
    <dbReference type="NCBI Taxonomy" id="8019"/>
    <lineage>
        <taxon>Eukaryota</taxon>
        <taxon>Metazoa</taxon>
        <taxon>Chordata</taxon>
        <taxon>Craniata</taxon>
        <taxon>Vertebrata</taxon>
        <taxon>Euteleostomi</taxon>
        <taxon>Actinopterygii</taxon>
        <taxon>Neopterygii</taxon>
        <taxon>Teleostei</taxon>
        <taxon>Protacanthopterygii</taxon>
        <taxon>Salmoniformes</taxon>
        <taxon>Salmonidae</taxon>
        <taxon>Salmoninae</taxon>
        <taxon>Oncorhynchus</taxon>
    </lineage>
</organism>
<keyword evidence="2" id="KW-1185">Reference proteome</keyword>
<dbReference type="AlphaFoldDB" id="A0A8C7CMK0"/>
<evidence type="ECO:0000313" key="2">
    <source>
        <dbReference type="Proteomes" id="UP000694557"/>
    </source>
</evidence>
<dbReference type="InterPro" id="IPR036426">
    <property type="entry name" value="Bulb-type_lectin_dom_sf"/>
</dbReference>
<sequence>MLRIADFNLEWEINLSQYNRGNLYLTCFICKLIFSLQTDGNFVLYGWGRVVWASNTEQRCSEAHPPTGWQPGHLHHTGPSHLGKYPGALQRPRDDLDIVTSTGPTMHRGHLTLTDEGTLELYRDQEMIWTS</sequence>
<reference evidence="1" key="1">
    <citation type="submission" date="2025-08" db="UniProtKB">
        <authorList>
            <consortium name="Ensembl"/>
        </authorList>
    </citation>
    <scope>IDENTIFICATION</scope>
</reference>